<reference evidence="1 2" key="1">
    <citation type="journal article" date="2016" name="Nat. Commun.">
        <title>Thousands of microbial genomes shed light on interconnected biogeochemical processes in an aquifer system.</title>
        <authorList>
            <person name="Anantharaman K."/>
            <person name="Brown C.T."/>
            <person name="Hug L.A."/>
            <person name="Sharon I."/>
            <person name="Castelle C.J."/>
            <person name="Probst A.J."/>
            <person name="Thomas B.C."/>
            <person name="Singh A."/>
            <person name="Wilkins M.J."/>
            <person name="Karaoz U."/>
            <person name="Brodie E.L."/>
            <person name="Williams K.H."/>
            <person name="Hubbard S.S."/>
            <person name="Banfield J.F."/>
        </authorList>
    </citation>
    <scope>NUCLEOTIDE SEQUENCE [LARGE SCALE GENOMIC DNA]</scope>
</reference>
<protein>
    <submittedName>
        <fullName evidence="1">Uncharacterized protein</fullName>
    </submittedName>
</protein>
<evidence type="ECO:0000313" key="2">
    <source>
        <dbReference type="Proteomes" id="UP000179024"/>
    </source>
</evidence>
<name>A0A1F7I800_9BACT</name>
<comment type="caution">
    <text evidence="1">The sequence shown here is derived from an EMBL/GenBank/DDBJ whole genome shotgun (WGS) entry which is preliminary data.</text>
</comment>
<organism evidence="1 2">
    <name type="scientific">Candidatus Roizmanbacteria bacterium RIFCSPHIGHO2_12_FULL_44_10</name>
    <dbReference type="NCBI Taxonomy" id="1802054"/>
    <lineage>
        <taxon>Bacteria</taxon>
        <taxon>Candidatus Roizmaniibacteriota</taxon>
    </lineage>
</organism>
<dbReference type="Proteomes" id="UP000179024">
    <property type="component" value="Unassembled WGS sequence"/>
</dbReference>
<gene>
    <name evidence="1" type="ORF">A3F34_00815</name>
</gene>
<accession>A0A1F7I800</accession>
<sequence>MTEQDQNYTTGTNFIRRETEDDLRTRYLRSIARINDVPLGELDVDELAELHSYRDNPFPHGRLVDKYIGPAI</sequence>
<dbReference type="AlphaFoldDB" id="A0A1F7I800"/>
<dbReference type="EMBL" id="MGAE01000017">
    <property type="protein sequence ID" value="OGK39490.1"/>
    <property type="molecule type" value="Genomic_DNA"/>
</dbReference>
<proteinExistence type="predicted"/>
<evidence type="ECO:0000313" key="1">
    <source>
        <dbReference type="EMBL" id="OGK39490.1"/>
    </source>
</evidence>